<evidence type="ECO:0000259" key="2">
    <source>
        <dbReference type="Pfam" id="PF08241"/>
    </source>
</evidence>
<dbReference type="EMBL" id="CP001738">
    <property type="protein sequence ID" value="ACY99242.1"/>
    <property type="molecule type" value="Genomic_DNA"/>
</dbReference>
<organism evidence="3 4">
    <name type="scientific">Thermomonospora curvata (strain ATCC 19995 / DSM 43183 / JCM 3096 / KCTC 9072 / NBRC 15933 / NCIMB 10081 / Henssen B9)</name>
    <dbReference type="NCBI Taxonomy" id="471852"/>
    <lineage>
        <taxon>Bacteria</taxon>
        <taxon>Bacillati</taxon>
        <taxon>Actinomycetota</taxon>
        <taxon>Actinomycetes</taxon>
        <taxon>Streptosporangiales</taxon>
        <taxon>Thermomonosporaceae</taxon>
        <taxon>Thermomonospora</taxon>
    </lineage>
</organism>
<dbReference type="InterPro" id="IPR029063">
    <property type="entry name" value="SAM-dependent_MTases_sf"/>
</dbReference>
<dbReference type="Proteomes" id="UP000001918">
    <property type="component" value="Chromosome"/>
</dbReference>
<dbReference type="KEGG" id="tcu:Tcur_3709"/>
<evidence type="ECO:0000256" key="1">
    <source>
        <dbReference type="SAM" id="MobiDB-lite"/>
    </source>
</evidence>
<dbReference type="eggNOG" id="COG2521">
    <property type="taxonomic scope" value="Bacteria"/>
</dbReference>
<gene>
    <name evidence="3" type="ordered locus">Tcur_3709</name>
</gene>
<dbReference type="CDD" id="cd02440">
    <property type="entry name" value="AdoMet_MTases"/>
    <property type="match status" value="1"/>
</dbReference>
<sequence length="281" mass="30377">MLPLPATPPERSISSLRNASGEGDDLGLYWTFYWAVAAAQLQRWLPKKRSRVLDISGGRTLTSTRAAAAGHSVIEVLPAPAEHPPGRADAPMVPPPAAGETEQRGRHRSGIPPGSRHRVIADVSSLGFLADASVDAVIAEDRVLSRHLVTEAIVAEIARVLRPGGRALLSVDSLMLGMAILAEQKFWAHLSDVPRAEVVLVPWPDGTITRCFWSEQLRELLSEAGLEVEWIRPRTVLSPSTVEHVLTADAHALGRLVRTELTSLVTDESVGIHLLASAVKR</sequence>
<protein>
    <recommendedName>
        <fullName evidence="2">Methyltransferase type 11 domain-containing protein</fullName>
    </recommendedName>
</protein>
<dbReference type="HOGENOM" id="CLU_1037274_0_0_11"/>
<dbReference type="GO" id="GO:0008757">
    <property type="term" value="F:S-adenosylmethionine-dependent methyltransferase activity"/>
    <property type="evidence" value="ECO:0007669"/>
    <property type="project" value="InterPro"/>
</dbReference>
<dbReference type="InterPro" id="IPR013216">
    <property type="entry name" value="Methyltransf_11"/>
</dbReference>
<feature type="region of interest" description="Disordered" evidence="1">
    <location>
        <begin position="81"/>
        <end position="115"/>
    </location>
</feature>
<evidence type="ECO:0000313" key="4">
    <source>
        <dbReference type="Proteomes" id="UP000001918"/>
    </source>
</evidence>
<proteinExistence type="predicted"/>
<evidence type="ECO:0000313" key="3">
    <source>
        <dbReference type="EMBL" id="ACY99242.1"/>
    </source>
</evidence>
<reference evidence="3 4" key="1">
    <citation type="journal article" date="2011" name="Stand. Genomic Sci.">
        <title>Complete genome sequence of Thermomonospora curvata type strain (B9).</title>
        <authorList>
            <person name="Chertkov O."/>
            <person name="Sikorski J."/>
            <person name="Nolan M."/>
            <person name="Lapidus A."/>
            <person name="Lucas S."/>
            <person name="Del Rio T.G."/>
            <person name="Tice H."/>
            <person name="Cheng J.F."/>
            <person name="Goodwin L."/>
            <person name="Pitluck S."/>
            <person name="Liolios K."/>
            <person name="Ivanova N."/>
            <person name="Mavromatis K."/>
            <person name="Mikhailova N."/>
            <person name="Ovchinnikova G."/>
            <person name="Pati A."/>
            <person name="Chen A."/>
            <person name="Palaniappan K."/>
            <person name="Djao O.D."/>
            <person name="Land M."/>
            <person name="Hauser L."/>
            <person name="Chang Y.J."/>
            <person name="Jeffries C.D."/>
            <person name="Brettin T."/>
            <person name="Han C."/>
            <person name="Detter J.C."/>
            <person name="Rohde M."/>
            <person name="Goker M."/>
            <person name="Woyke T."/>
            <person name="Bristow J."/>
            <person name="Eisen J.A."/>
            <person name="Markowitz V."/>
            <person name="Hugenholtz P."/>
            <person name="Klenk H.P."/>
            <person name="Kyrpides N.C."/>
        </authorList>
    </citation>
    <scope>NUCLEOTIDE SEQUENCE [LARGE SCALE GENOMIC DNA]</scope>
    <source>
        <strain evidence="4">ATCC 19995 / DSM 43183 / JCM 3096 / KCTC 9072 / NBRC 15933 / NCIMB 10081 / Henssen B9</strain>
    </source>
</reference>
<accession>D1ACI3</accession>
<name>D1ACI3_THECD</name>
<dbReference type="RefSeq" id="WP_012854026.1">
    <property type="nucleotide sequence ID" value="NC_013510.1"/>
</dbReference>
<keyword evidence="4" id="KW-1185">Reference proteome</keyword>
<dbReference type="Pfam" id="PF08241">
    <property type="entry name" value="Methyltransf_11"/>
    <property type="match status" value="1"/>
</dbReference>
<feature type="domain" description="Methyltransferase type 11" evidence="2">
    <location>
        <begin position="119"/>
        <end position="168"/>
    </location>
</feature>
<dbReference type="AlphaFoldDB" id="D1ACI3"/>
<dbReference type="SUPFAM" id="SSF53335">
    <property type="entry name" value="S-adenosyl-L-methionine-dependent methyltransferases"/>
    <property type="match status" value="1"/>
</dbReference>
<dbReference type="Gene3D" id="3.40.50.150">
    <property type="entry name" value="Vaccinia Virus protein VP39"/>
    <property type="match status" value="1"/>
</dbReference>